<gene>
    <name evidence="4" type="primary">sseA_1</name>
    <name evidence="4" type="ORF">CIB50_0000847</name>
</gene>
<dbReference type="SUPFAM" id="SSF52821">
    <property type="entry name" value="Rhodanese/Cell cycle control phosphatase"/>
    <property type="match status" value="2"/>
</dbReference>
<dbReference type="InterPro" id="IPR045078">
    <property type="entry name" value="TST/MPST-like"/>
</dbReference>
<dbReference type="InterPro" id="IPR001307">
    <property type="entry name" value="Thiosulphate_STrfase_CS"/>
</dbReference>
<protein>
    <submittedName>
        <fullName evidence="4">3-mercaptopyruvate sulfurtransferase</fullName>
        <ecNumber evidence="4">2.8.1.2</ecNumber>
    </submittedName>
</protein>
<reference evidence="4 5" key="2">
    <citation type="submission" date="2020-07" db="EMBL/GenBank/DDBJ databases">
        <title>Genome of starter culture bacteria Kocuria salsicia reveals its technological properties and safety for usage in meat industry.</title>
        <authorList>
            <person name="Michael M."/>
            <person name="Konstantin K."/>
            <person name="Evgenii K."/>
            <person name="Galina S."/>
            <person name="Oksana K."/>
            <person name="Andrei L."/>
        </authorList>
    </citation>
    <scope>NUCLEOTIDE SEQUENCE [LARGE SCALE GENOMIC DNA]</scope>
    <source>
        <strain evidence="4 5">80</strain>
    </source>
</reference>
<dbReference type="EMBL" id="CP059343">
    <property type="protein sequence ID" value="QMS56147.1"/>
    <property type="molecule type" value="Genomic_DNA"/>
</dbReference>
<dbReference type="PROSITE" id="PS00380">
    <property type="entry name" value="RHODANESE_1"/>
    <property type="match status" value="1"/>
</dbReference>
<keyword evidence="4" id="KW-0670">Pyruvate</keyword>
<feature type="domain" description="Rhodanese" evidence="3">
    <location>
        <begin position="13"/>
        <end position="126"/>
    </location>
</feature>
<dbReference type="PANTHER" id="PTHR11364:SF27">
    <property type="entry name" value="SULFURTRANSFERASE"/>
    <property type="match status" value="1"/>
</dbReference>
<evidence type="ECO:0000256" key="1">
    <source>
        <dbReference type="ARBA" id="ARBA00022679"/>
    </source>
</evidence>
<dbReference type="KEGG" id="kvr:CIB50_0000847"/>
<reference evidence="5" key="1">
    <citation type="submission" date="2017-08" db="EMBL/GenBank/DDBJ databases">
        <title>Draft Genome Sequence of Kocuria varians 80.</title>
        <authorList>
            <person name="Minaev M."/>
            <person name="Kurbakov K.A."/>
            <person name="Solodovnikova G.I."/>
            <person name="Kuznetsova O.A."/>
            <person name="Lisitsyn A.B."/>
        </authorList>
    </citation>
    <scope>NUCLEOTIDE SEQUENCE [LARGE SCALE GENOMIC DNA]</scope>
    <source>
        <strain evidence="5">80</strain>
    </source>
</reference>
<dbReference type="PROSITE" id="PS50206">
    <property type="entry name" value="RHODANESE_3"/>
    <property type="match status" value="2"/>
</dbReference>
<dbReference type="PANTHER" id="PTHR11364">
    <property type="entry name" value="THIOSULFATE SULFERTANSFERASE"/>
    <property type="match status" value="1"/>
</dbReference>
<proteinExistence type="predicted"/>
<keyword evidence="5" id="KW-1185">Reference proteome</keyword>
<dbReference type="GO" id="GO:0004792">
    <property type="term" value="F:thiosulfate-cyanide sulfurtransferase activity"/>
    <property type="evidence" value="ECO:0007669"/>
    <property type="project" value="InterPro"/>
</dbReference>
<dbReference type="CDD" id="cd01448">
    <property type="entry name" value="TST_Repeat_1"/>
    <property type="match status" value="1"/>
</dbReference>
<dbReference type="CDD" id="cd01449">
    <property type="entry name" value="TST_Repeat_2"/>
    <property type="match status" value="1"/>
</dbReference>
<dbReference type="Gene3D" id="3.40.250.10">
    <property type="entry name" value="Rhodanese-like domain"/>
    <property type="match status" value="2"/>
</dbReference>
<evidence type="ECO:0000259" key="3">
    <source>
        <dbReference type="PROSITE" id="PS50206"/>
    </source>
</evidence>
<dbReference type="RefSeq" id="WP_094393336.1">
    <property type="nucleotide sequence ID" value="NZ_CP059343.1"/>
</dbReference>
<evidence type="ECO:0000256" key="2">
    <source>
        <dbReference type="ARBA" id="ARBA00022737"/>
    </source>
</evidence>
<feature type="domain" description="Rhodanese" evidence="3">
    <location>
        <begin position="152"/>
        <end position="265"/>
    </location>
</feature>
<dbReference type="InterPro" id="IPR036873">
    <property type="entry name" value="Rhodanese-like_dom_sf"/>
</dbReference>
<keyword evidence="1 4" id="KW-0808">Transferase</keyword>
<keyword evidence="2" id="KW-0677">Repeat</keyword>
<name>A0A7D7KZ99_KOCVA</name>
<evidence type="ECO:0000313" key="4">
    <source>
        <dbReference type="EMBL" id="QMS56147.1"/>
    </source>
</evidence>
<sequence>MDPFVTPEWLAEHRDEVVLADARMYLDGRSAEAEYLQGHLPGAVFVDVGADLAAPASPEGGRHPLPSPEDFAAAMSRAGIGDDAVVVAYDDVGGVMAARLVWLLRTTGHRAALLDGGLDTAVELEKKRAVLPAADFAPVPWPREALATIDEAAHGAAVVDARDATRYAGNAPDPVDPRSGHIPGAVNIPCRSHLTQDRTPRPTAELRDAFERAGVTDADQMISYCGSGVTACHNLLVAEHAGLGMGRLFPGSWSQYSHTDRPVETSPEPGPAA</sequence>
<dbReference type="InterPro" id="IPR001763">
    <property type="entry name" value="Rhodanese-like_dom"/>
</dbReference>
<dbReference type="EC" id="2.8.1.2" evidence="4"/>
<dbReference type="GO" id="GO:0016784">
    <property type="term" value="F:3-mercaptopyruvate sulfurtransferase activity"/>
    <property type="evidence" value="ECO:0007669"/>
    <property type="project" value="UniProtKB-EC"/>
</dbReference>
<evidence type="ECO:0000313" key="5">
    <source>
        <dbReference type="Proteomes" id="UP000216825"/>
    </source>
</evidence>
<dbReference type="SMART" id="SM00450">
    <property type="entry name" value="RHOD"/>
    <property type="match status" value="2"/>
</dbReference>
<dbReference type="Pfam" id="PF00581">
    <property type="entry name" value="Rhodanese"/>
    <property type="match status" value="2"/>
</dbReference>
<dbReference type="Proteomes" id="UP000216825">
    <property type="component" value="Chromosome"/>
</dbReference>
<accession>A0A7D7KZ99</accession>
<organism evidence="4 5">
    <name type="scientific">Kocuria varians</name>
    <name type="common">Micrococcus varians</name>
    <dbReference type="NCBI Taxonomy" id="1272"/>
    <lineage>
        <taxon>Bacteria</taxon>
        <taxon>Bacillati</taxon>
        <taxon>Actinomycetota</taxon>
        <taxon>Actinomycetes</taxon>
        <taxon>Micrococcales</taxon>
        <taxon>Micrococcaceae</taxon>
        <taxon>Kocuria</taxon>
    </lineage>
</organism>
<dbReference type="AlphaFoldDB" id="A0A7D7KZ99"/>